<protein>
    <submittedName>
        <fullName evidence="2">Uncharacterized protein</fullName>
    </submittedName>
</protein>
<feature type="compositionally biased region" description="Acidic residues" evidence="1">
    <location>
        <begin position="1214"/>
        <end position="1225"/>
    </location>
</feature>
<evidence type="ECO:0000313" key="3">
    <source>
        <dbReference type="Proteomes" id="UP000028545"/>
    </source>
</evidence>
<comment type="caution">
    <text evidence="2">The sequence shown here is derived from an EMBL/GenBank/DDBJ whole genome shotgun (WGS) entry which is preliminary data.</text>
</comment>
<dbReference type="VEuPathDB" id="FungiDB:SAPIO_CDS0070"/>
<feature type="compositionally biased region" description="Acidic residues" evidence="1">
    <location>
        <begin position="446"/>
        <end position="470"/>
    </location>
</feature>
<keyword evidence="3" id="KW-1185">Reference proteome</keyword>
<reference evidence="2 3" key="1">
    <citation type="journal article" date="2014" name="Genome Announc.">
        <title>Draft genome sequence of the pathogenic fungus Scedosporium apiospermum.</title>
        <authorList>
            <person name="Vandeputte P."/>
            <person name="Ghamrawi S."/>
            <person name="Rechenmann M."/>
            <person name="Iltis A."/>
            <person name="Giraud S."/>
            <person name="Fleury M."/>
            <person name="Thornton C."/>
            <person name="Delhaes L."/>
            <person name="Meyer W."/>
            <person name="Papon N."/>
            <person name="Bouchara J.P."/>
        </authorList>
    </citation>
    <scope>NUCLEOTIDE SEQUENCE [LARGE SCALE GENOMIC DNA]</scope>
    <source>
        <strain evidence="2 3">IHEM 14462</strain>
    </source>
</reference>
<evidence type="ECO:0000313" key="2">
    <source>
        <dbReference type="EMBL" id="KEZ46778.1"/>
    </source>
</evidence>
<dbReference type="EMBL" id="JOWA01000011">
    <property type="protein sequence ID" value="KEZ46778.1"/>
    <property type="molecule type" value="Genomic_DNA"/>
</dbReference>
<dbReference type="GeneID" id="27718222"/>
<gene>
    <name evidence="2" type="ORF">SAPIO_CDS0070</name>
</gene>
<feature type="compositionally biased region" description="Basic and acidic residues" evidence="1">
    <location>
        <begin position="480"/>
        <end position="501"/>
    </location>
</feature>
<feature type="compositionally biased region" description="Polar residues" evidence="1">
    <location>
        <begin position="913"/>
        <end position="928"/>
    </location>
</feature>
<dbReference type="HOGENOM" id="CLU_241077_0_0_1"/>
<feature type="region of interest" description="Disordered" evidence="1">
    <location>
        <begin position="1213"/>
        <end position="1290"/>
    </location>
</feature>
<accession>A0A084GHG6</accession>
<organism evidence="2 3">
    <name type="scientific">Pseudallescheria apiosperma</name>
    <name type="common">Scedosporium apiospermum</name>
    <dbReference type="NCBI Taxonomy" id="563466"/>
    <lineage>
        <taxon>Eukaryota</taxon>
        <taxon>Fungi</taxon>
        <taxon>Dikarya</taxon>
        <taxon>Ascomycota</taxon>
        <taxon>Pezizomycotina</taxon>
        <taxon>Sordariomycetes</taxon>
        <taxon>Hypocreomycetidae</taxon>
        <taxon>Microascales</taxon>
        <taxon>Microascaceae</taxon>
        <taxon>Scedosporium</taxon>
    </lineage>
</organism>
<evidence type="ECO:0000256" key="1">
    <source>
        <dbReference type="SAM" id="MobiDB-lite"/>
    </source>
</evidence>
<dbReference type="Proteomes" id="UP000028545">
    <property type="component" value="Unassembled WGS sequence"/>
</dbReference>
<dbReference type="RefSeq" id="XP_016646577.1">
    <property type="nucleotide sequence ID" value="XM_016782944.1"/>
</dbReference>
<name>A0A084GHG6_PSEDA</name>
<feature type="region of interest" description="Disordered" evidence="1">
    <location>
        <begin position="852"/>
        <end position="876"/>
    </location>
</feature>
<sequence>MSDTSKGLAIWPYFILLILGSFLCIGNAVTTDATLSANITLSPYGVNTPALAAGSLLNSRHDTVSPLPSAYDLAYMDFDFNGGNLMNREVSSGPTASDCPCCISQTGSTLPPFSTASRDPRPDVAPGSFTGSVSDWTSTVTIPGQPIANNRIMQCAACEGSVCVEWYGSEAPVSETSLSRRDEPDLLQPFLTNPDGWKAGSFDWWRKAYDNVRLFGASFGPGIKNREKLDPVVRKWSHGSHAKFIPFDFTTSTGERIYREKGFIGGVTPIWGCTAILIATDRGVYTAHLWEVPTFKPPGTLTRPRREAELEWDWRVTQFFKTGNEGIIEPKSPALAELAAEGREFSDVTRRWIRVHLWTPYNTYNIGTPRFPDLVEKIDEELIHHLKIEKSQIHRHLYMRKPPKDAFGNDINPHEFYSAQPGTSLVMYQYAPKEKNGGQGEVIQSGEDDSEDEESDHEWDLDYWSSDEDANIGKGKQPARKPEPKPKPDEKPGDKTGEEPSKPGPELRALRIWFDRKQVETKLWCPHGANCEEFCEREIGLLQQTSPTSTQALSSFWRRAKGIISPRTPRTHGGLFGDKLTHPDAWPSRRAWWERVYHFVTSYGAVADPMGVESGDDYSPNNAVYTPLGDYGIGGGTGPLFGCTALLIATEKGVYVAHIWQRPTFVGASHDRHVRSPHLYEPEALWKRRITDLFELGTQPKAGSSTRPGPSLVELSQGELGPAGPGGFRVVFLIVPDRTRDIRANLSGKPRYKEGTKRLKREVADILGISRKDIHVRTYFKREPGSTFGFLHQENPAYYRQNAGNNLLFWQYGPAHSPPQQLTGQDTVKAIRIWWDKRVIANIEWCPENAECHPVPSCGATDDESSGEAGPSLPLLPRSPAAGLLAGYDGANDTVSPHNVPGFDLVRRGEAAPSQTSQAPPESATSEPASLAPPDDYNGLWQDGIFQPQLTHPDHWELGPNDWWRQMKNNVDMHGASTGKGYPSPDDFYSDHATFRKFTENPIGTGVTPMWGCTGMVVVSNVGVYVAHFWQIPLFEHNDPRSTNRWSYEPEDIWQRRVPRLLYHGYPPKPEWKRQLPAVPALADLTKPGQAFDPDFRDWIKVTIITPDAETGRRTKTELYADKIERLRQEVAEVLDIDPDGPDMMTRTYRIDQYRQFGQDSDDMDALFDNLPGVHLIGLQYAPDSSSYSKPEEKARSLRLWWSRKILWRIDWCPPDEESDSDSDESIISGKGKDKVCGSRSGSPNAPPKPGEDKGTSMDGSPTGSANSGSPTNGTGGQLPSSNATLTGSGVVGTGISAPTNGSTVLPSWTNSTITSTSLGVSGTAGTEVSITGLPTNGTSVETPSFNATTTLMPTGTSNTTGTEVSITGFPTNGTLVETLSTNTTTTLMSTGVSNTTTVLSTDTGLLITGSQTGGSMGQPTMTGTLNSTTVLSGSESEAGTGTSMIVSSTTTTKAPRPTPSGNTCGIQIARKVFPYQDMYTEMTGIMGKFEVFPNNTLGIFYVTYAEIFNITLGDMVQLYKRDTEQPFDMRIYSGQSWQDHLWNKGYRCECDGPNGACDIYSRKCCSAGNCDDVDPYICNCENPDTNDVLCWPDHEDVASCCVTEEGCGWVVRDPDLSRPPLDQNLPRFKYAGWHWHMHAPRPRHGLPYPPEQPWCEPLPDQMNDFGGGEVGDPAFGHVYNYICYFNCNGEDGR</sequence>
<dbReference type="OrthoDB" id="3886018at2759"/>
<feature type="compositionally biased region" description="Polar residues" evidence="1">
    <location>
        <begin position="1258"/>
        <end position="1288"/>
    </location>
</feature>
<dbReference type="KEGG" id="sapo:SAPIO_CDS0070"/>
<proteinExistence type="predicted"/>
<feature type="region of interest" description="Disordered" evidence="1">
    <location>
        <begin position="910"/>
        <end position="938"/>
    </location>
</feature>
<feature type="region of interest" description="Disordered" evidence="1">
    <location>
        <begin position="435"/>
        <end position="507"/>
    </location>
</feature>